<dbReference type="PANTHER" id="PTHR47916">
    <property type="entry name" value="FRUCTOSE-BISPHOSPHATE ALDOLASE CLASS 1"/>
    <property type="match status" value="1"/>
</dbReference>
<sequence length="331" mass="35934">MLGAEWVCMSSSQGRAPDGARLVTGSGTRERTPRFPFSRLSLSPGKRARLKRMLYTYGPGGGTMLVLPIDQGLEHGPADFFSNPAAEDPEYQFQLATEGKFSAIALHIGLAQRHFAEYAGDIPLILKLNGKTNIPPDSEPFSPLTGTVEDAVRLGADAVGYTVYVGSSAQDRDFLQFHQVRADADRFGMPVIVWAYPRGDAVAQKGGKESLYAIDYAARTALELGADIVKVNFPVRSEKDKASPPPYNTLNVSAEDAFRKVVHSAGRAMVLVSGGEKVSDAELLHKVRDSMGAGATGIIFGRNLWQRPKADALAITRELHAIFREYAQPVR</sequence>
<dbReference type="GO" id="GO:0004332">
    <property type="term" value="F:fructose-bisphosphate aldolase activity"/>
    <property type="evidence" value="ECO:0007669"/>
    <property type="project" value="InterPro"/>
</dbReference>
<dbReference type="InterPro" id="IPR013785">
    <property type="entry name" value="Aldolase_TIM"/>
</dbReference>
<proteinExistence type="predicted"/>
<name>T1C8M3_9ZZZZ</name>
<dbReference type="Pfam" id="PF01791">
    <property type="entry name" value="DeoC"/>
    <property type="match status" value="1"/>
</dbReference>
<dbReference type="EMBL" id="AUZY01000804">
    <property type="protein sequence ID" value="EQD77363.1"/>
    <property type="molecule type" value="Genomic_DNA"/>
</dbReference>
<evidence type="ECO:0000313" key="1">
    <source>
        <dbReference type="EMBL" id="EQD77363.1"/>
    </source>
</evidence>
<comment type="caution">
    <text evidence="1">The sequence shown here is derived from an EMBL/GenBank/DDBJ whole genome shotgun (WGS) entry which is preliminary data.</text>
</comment>
<dbReference type="InterPro" id="IPR002915">
    <property type="entry name" value="DeoC/FbaB/LacD_aldolase"/>
</dbReference>
<dbReference type="InterPro" id="IPR050456">
    <property type="entry name" value="DeoC/FbaB_aldolase"/>
</dbReference>
<dbReference type="PANTHER" id="PTHR47916:SF1">
    <property type="entry name" value="3-HYDROXY-5-PHOSPHONOOXYPENTANE-2,4-DIONE THIOLASE"/>
    <property type="match status" value="1"/>
</dbReference>
<dbReference type="AlphaFoldDB" id="T1C8M3"/>
<dbReference type="InterPro" id="IPR041720">
    <property type="entry name" value="FbaB-like"/>
</dbReference>
<reference evidence="1" key="2">
    <citation type="journal article" date="2014" name="ISME J.">
        <title>Microbial stratification in low pH oxic and suboxic macroscopic growths along an acid mine drainage.</title>
        <authorList>
            <person name="Mendez-Garcia C."/>
            <person name="Mesa V."/>
            <person name="Sprenger R.R."/>
            <person name="Richter M."/>
            <person name="Diez M.S."/>
            <person name="Solano J."/>
            <person name="Bargiela R."/>
            <person name="Golyshina O.V."/>
            <person name="Manteca A."/>
            <person name="Ramos J.L."/>
            <person name="Gallego J.R."/>
            <person name="Llorente I."/>
            <person name="Martins Dos Santos V.A."/>
            <person name="Jensen O.N."/>
            <person name="Pelaez A.I."/>
            <person name="Sanchez J."/>
            <person name="Ferrer M."/>
        </authorList>
    </citation>
    <scope>NUCLEOTIDE SEQUENCE</scope>
</reference>
<dbReference type="CDD" id="cd00958">
    <property type="entry name" value="DhnA"/>
    <property type="match status" value="1"/>
</dbReference>
<dbReference type="Gene3D" id="3.20.20.70">
    <property type="entry name" value="Aldolase class I"/>
    <property type="match status" value="1"/>
</dbReference>
<dbReference type="SMART" id="SM01133">
    <property type="entry name" value="DeoC"/>
    <property type="match status" value="1"/>
</dbReference>
<organism evidence="1">
    <name type="scientific">mine drainage metagenome</name>
    <dbReference type="NCBI Taxonomy" id="410659"/>
    <lineage>
        <taxon>unclassified sequences</taxon>
        <taxon>metagenomes</taxon>
        <taxon>ecological metagenomes</taxon>
    </lineage>
</organism>
<gene>
    <name evidence="1" type="ORF">B1B_01103</name>
</gene>
<reference evidence="1" key="1">
    <citation type="submission" date="2013-08" db="EMBL/GenBank/DDBJ databases">
        <authorList>
            <person name="Mendez C."/>
            <person name="Richter M."/>
            <person name="Ferrer M."/>
            <person name="Sanchez J."/>
        </authorList>
    </citation>
    <scope>NUCLEOTIDE SEQUENCE</scope>
</reference>
<dbReference type="SUPFAM" id="SSF51569">
    <property type="entry name" value="Aldolase"/>
    <property type="match status" value="1"/>
</dbReference>
<protein>
    <submittedName>
        <fullName evidence="1">Fructose-bisphosphate aldolase, class I</fullName>
    </submittedName>
</protein>
<accession>T1C8M3</accession>